<proteinExistence type="predicted"/>
<gene>
    <name evidence="1" type="ORF">CGI_10025123</name>
</gene>
<evidence type="ECO:0000313" key="1">
    <source>
        <dbReference type="EMBL" id="EKC39665.1"/>
    </source>
</evidence>
<dbReference type="EMBL" id="JH816450">
    <property type="protein sequence ID" value="EKC39665.1"/>
    <property type="molecule type" value="Genomic_DNA"/>
</dbReference>
<sequence>MDPHSSAQDLHRCDLCETAIVHSYCDFCHVNLCKPCILDHILDEYDKHKIVPFKQRRSTLIYPKCEAHQHETCKYQCRDCKNIYVCSSCIASEQHRGHIFEEITSIYKIKKESIKKDREKLENLITPQYKGIALDLEIQLANLDGGYEKLTNEMSRLGEEWHREIDIVIHKMKTEIATTEPCVLQIHEFLFLQIARLVATIAMDPKNLVEEGTFPTMQMSAEFHSKLNKKMDGKSPPKSPEARR</sequence>
<dbReference type="CDD" id="cd19756">
    <property type="entry name" value="Bbox2"/>
    <property type="match status" value="1"/>
</dbReference>
<dbReference type="PANTHER" id="PTHR25462">
    <property type="entry name" value="BONUS, ISOFORM C-RELATED"/>
    <property type="match status" value="1"/>
</dbReference>
<dbReference type="AlphaFoldDB" id="K1RE90"/>
<accession>K1RE90</accession>
<protein>
    <submittedName>
        <fullName evidence="1">Uncharacterized protein</fullName>
    </submittedName>
</protein>
<dbReference type="InParanoid" id="K1RE90"/>
<dbReference type="GO" id="GO:0008270">
    <property type="term" value="F:zinc ion binding"/>
    <property type="evidence" value="ECO:0007669"/>
    <property type="project" value="InterPro"/>
</dbReference>
<reference evidence="1" key="1">
    <citation type="journal article" date="2012" name="Nature">
        <title>The oyster genome reveals stress adaptation and complexity of shell formation.</title>
        <authorList>
            <person name="Zhang G."/>
            <person name="Fang X."/>
            <person name="Guo X."/>
            <person name="Li L."/>
            <person name="Luo R."/>
            <person name="Xu F."/>
            <person name="Yang P."/>
            <person name="Zhang L."/>
            <person name="Wang X."/>
            <person name="Qi H."/>
            <person name="Xiong Z."/>
            <person name="Que H."/>
            <person name="Xie Y."/>
            <person name="Holland P.W."/>
            <person name="Paps J."/>
            <person name="Zhu Y."/>
            <person name="Wu F."/>
            <person name="Chen Y."/>
            <person name="Wang J."/>
            <person name="Peng C."/>
            <person name="Meng J."/>
            <person name="Yang L."/>
            <person name="Liu J."/>
            <person name="Wen B."/>
            <person name="Zhang N."/>
            <person name="Huang Z."/>
            <person name="Zhu Q."/>
            <person name="Feng Y."/>
            <person name="Mount A."/>
            <person name="Hedgecock D."/>
            <person name="Xu Z."/>
            <person name="Liu Y."/>
            <person name="Domazet-Loso T."/>
            <person name="Du Y."/>
            <person name="Sun X."/>
            <person name="Zhang S."/>
            <person name="Liu B."/>
            <person name="Cheng P."/>
            <person name="Jiang X."/>
            <person name="Li J."/>
            <person name="Fan D."/>
            <person name="Wang W."/>
            <person name="Fu W."/>
            <person name="Wang T."/>
            <person name="Wang B."/>
            <person name="Zhang J."/>
            <person name="Peng Z."/>
            <person name="Li Y."/>
            <person name="Li N."/>
            <person name="Wang J."/>
            <person name="Chen M."/>
            <person name="He Y."/>
            <person name="Tan F."/>
            <person name="Song X."/>
            <person name="Zheng Q."/>
            <person name="Huang R."/>
            <person name="Yang H."/>
            <person name="Du X."/>
            <person name="Chen L."/>
            <person name="Yang M."/>
            <person name="Gaffney P.M."/>
            <person name="Wang S."/>
            <person name="Luo L."/>
            <person name="She Z."/>
            <person name="Ming Y."/>
            <person name="Huang W."/>
            <person name="Zhang S."/>
            <person name="Huang B."/>
            <person name="Zhang Y."/>
            <person name="Qu T."/>
            <person name="Ni P."/>
            <person name="Miao G."/>
            <person name="Wang J."/>
            <person name="Wang Q."/>
            <person name="Steinberg C.E."/>
            <person name="Wang H."/>
            <person name="Li N."/>
            <person name="Qian L."/>
            <person name="Zhang G."/>
            <person name="Li Y."/>
            <person name="Yang H."/>
            <person name="Liu X."/>
            <person name="Wang J."/>
            <person name="Yin Y."/>
            <person name="Wang J."/>
        </authorList>
    </citation>
    <scope>NUCLEOTIDE SEQUENCE [LARGE SCALE GENOMIC DNA]</scope>
    <source>
        <strain evidence="1">05x7-T-G4-1.051#20</strain>
    </source>
</reference>
<dbReference type="PROSITE" id="PS50119">
    <property type="entry name" value="ZF_BBOX"/>
    <property type="match status" value="1"/>
</dbReference>
<organism evidence="1">
    <name type="scientific">Magallana gigas</name>
    <name type="common">Pacific oyster</name>
    <name type="synonym">Crassostrea gigas</name>
    <dbReference type="NCBI Taxonomy" id="29159"/>
    <lineage>
        <taxon>Eukaryota</taxon>
        <taxon>Metazoa</taxon>
        <taxon>Spiralia</taxon>
        <taxon>Lophotrochozoa</taxon>
        <taxon>Mollusca</taxon>
        <taxon>Bivalvia</taxon>
        <taxon>Autobranchia</taxon>
        <taxon>Pteriomorphia</taxon>
        <taxon>Ostreida</taxon>
        <taxon>Ostreoidea</taxon>
        <taxon>Ostreidae</taxon>
        <taxon>Magallana</taxon>
    </lineage>
</organism>
<dbReference type="InterPro" id="IPR047153">
    <property type="entry name" value="TRIM45/56/19-like"/>
</dbReference>
<dbReference type="Gene3D" id="3.30.160.60">
    <property type="entry name" value="Classic Zinc Finger"/>
    <property type="match status" value="1"/>
</dbReference>
<dbReference type="HOGENOM" id="CLU_066946_0_0_1"/>
<dbReference type="PANTHER" id="PTHR25462:SF296">
    <property type="entry name" value="MEIOTIC P26, ISOFORM F"/>
    <property type="match status" value="1"/>
</dbReference>
<dbReference type="InterPro" id="IPR000315">
    <property type="entry name" value="Znf_B-box"/>
</dbReference>
<dbReference type="SUPFAM" id="SSF57845">
    <property type="entry name" value="B-box zinc-binding domain"/>
    <property type="match status" value="1"/>
</dbReference>
<name>K1RE90_MAGGI</name>